<gene>
    <name evidence="2" type="ORF">BDQ12DRAFT_725225</name>
</gene>
<dbReference type="PANTHER" id="PTHR33266:SF1">
    <property type="entry name" value="F-BOX DOMAIN-CONTAINING PROTEIN"/>
    <property type="match status" value="1"/>
</dbReference>
<dbReference type="EMBL" id="ML213615">
    <property type="protein sequence ID" value="TFK36177.1"/>
    <property type="molecule type" value="Genomic_DNA"/>
</dbReference>
<accession>A0A5C3LUE2</accession>
<dbReference type="OrthoDB" id="3270019at2759"/>
<keyword evidence="3" id="KW-1185">Reference proteome</keyword>
<reference evidence="2 3" key="1">
    <citation type="journal article" date="2019" name="Nat. Ecol. Evol.">
        <title>Megaphylogeny resolves global patterns of mushroom evolution.</title>
        <authorList>
            <person name="Varga T."/>
            <person name="Krizsan K."/>
            <person name="Foldi C."/>
            <person name="Dima B."/>
            <person name="Sanchez-Garcia M."/>
            <person name="Sanchez-Ramirez S."/>
            <person name="Szollosi G.J."/>
            <person name="Szarkandi J.G."/>
            <person name="Papp V."/>
            <person name="Albert L."/>
            <person name="Andreopoulos W."/>
            <person name="Angelini C."/>
            <person name="Antonin V."/>
            <person name="Barry K.W."/>
            <person name="Bougher N.L."/>
            <person name="Buchanan P."/>
            <person name="Buyck B."/>
            <person name="Bense V."/>
            <person name="Catcheside P."/>
            <person name="Chovatia M."/>
            <person name="Cooper J."/>
            <person name="Damon W."/>
            <person name="Desjardin D."/>
            <person name="Finy P."/>
            <person name="Geml J."/>
            <person name="Haridas S."/>
            <person name="Hughes K."/>
            <person name="Justo A."/>
            <person name="Karasinski D."/>
            <person name="Kautmanova I."/>
            <person name="Kiss B."/>
            <person name="Kocsube S."/>
            <person name="Kotiranta H."/>
            <person name="LaButti K.M."/>
            <person name="Lechner B.E."/>
            <person name="Liimatainen K."/>
            <person name="Lipzen A."/>
            <person name="Lukacs Z."/>
            <person name="Mihaltcheva S."/>
            <person name="Morgado L.N."/>
            <person name="Niskanen T."/>
            <person name="Noordeloos M.E."/>
            <person name="Ohm R.A."/>
            <person name="Ortiz-Santana B."/>
            <person name="Ovrebo C."/>
            <person name="Racz N."/>
            <person name="Riley R."/>
            <person name="Savchenko A."/>
            <person name="Shiryaev A."/>
            <person name="Soop K."/>
            <person name="Spirin V."/>
            <person name="Szebenyi C."/>
            <person name="Tomsovsky M."/>
            <person name="Tulloss R.E."/>
            <person name="Uehling J."/>
            <person name="Grigoriev I.V."/>
            <person name="Vagvolgyi C."/>
            <person name="Papp T."/>
            <person name="Martin F.M."/>
            <person name="Miettinen O."/>
            <person name="Hibbett D.S."/>
            <person name="Nagy L.G."/>
        </authorList>
    </citation>
    <scope>NUCLEOTIDE SEQUENCE [LARGE SCALE GENOMIC DNA]</scope>
    <source>
        <strain evidence="2 3">CBS 166.37</strain>
    </source>
</reference>
<dbReference type="AlphaFoldDB" id="A0A5C3LUE2"/>
<sequence>MALHAFILPRVSTWSHLNPATKDIEAVQDLIEANPELMDAIAKAVDSGEYDELLRHPLLQAQREQSLSESQLTHQKTATMDAWKVPYIGTTHHLLHSTINDMNEKRGTKLYANLLPIVQSSGTGKSRTVHELARLVFTLPFNLRLDKDSTGFPYPFPDVGVRNYLVNTNNEHATFDTLRMRYLLFFTYVFAIVQERLMSYPKFESVARLAGKWREELETSYDEVSVREKIYTEAVRNAADDATAKEKEMAIATVAMSGKAIVERAAEAAKALTDRIDELTSKLMPKGAVRLVLYFDEAHCLSDSRIYNNTRNYYDALCSALNEFNQAPIFAIMISTNSSLSRFSPQNAHHSARVVNAKEDTLQVPFSEMPFDCLHDGKPVFIPGMKIHDIEQVKFMVQFGRPLFSTRWNSAVKGGMVEVTNPNNMVAFAKMKLTGMDYGGSDISKTEPLPLRSVLAALSTRLLLDFEPRREAGREMEKQLIEGNMRIVYSVLRHREYFRSGTPSEPILAEAATVVMRELTEKNFTIPALLSSFVNNGFLEKGESGELVGRLLLTTVFDKTVEEHPNVEIINPSVHLFAFLRNLLGPANFGLLLNTHANKKTADTTFQDDFKNARVRFTHFARFGKDNRYTPRTLLAAFVRGMAIQCSRNQKMIDLVIPIIMNDVGLQEEIVAPLLIQIKNKVKHEVVLIDQAQLGQGDSEQGFFYSVDPSGTTKKPYIAITMQFGVTSATPFIIRNGVSSRNNQSHRPCYDIELNGFTPELYPITESHYPAYQQLLLSGNLLTDHPRQTPEALAAVKRLKPFWDDGPEFYDWYDGKGTESEQGEIEDAMKGLNLGRQ</sequence>
<proteinExistence type="predicted"/>
<dbReference type="PANTHER" id="PTHR33266">
    <property type="entry name" value="CHROMOSOME 15, WHOLE GENOME SHOTGUN SEQUENCE"/>
    <property type="match status" value="1"/>
</dbReference>
<evidence type="ECO:0000256" key="1">
    <source>
        <dbReference type="SAM" id="MobiDB-lite"/>
    </source>
</evidence>
<feature type="region of interest" description="Disordered" evidence="1">
    <location>
        <begin position="816"/>
        <end position="837"/>
    </location>
</feature>
<dbReference type="STRING" id="68775.A0A5C3LUE2"/>
<evidence type="ECO:0000313" key="2">
    <source>
        <dbReference type="EMBL" id="TFK36177.1"/>
    </source>
</evidence>
<protein>
    <submittedName>
        <fullName evidence="2">Uncharacterized protein</fullName>
    </submittedName>
</protein>
<dbReference type="Proteomes" id="UP000308652">
    <property type="component" value="Unassembled WGS sequence"/>
</dbReference>
<evidence type="ECO:0000313" key="3">
    <source>
        <dbReference type="Proteomes" id="UP000308652"/>
    </source>
</evidence>
<name>A0A5C3LUE2_9AGAR</name>
<organism evidence="2 3">
    <name type="scientific">Crucibulum laeve</name>
    <dbReference type="NCBI Taxonomy" id="68775"/>
    <lineage>
        <taxon>Eukaryota</taxon>
        <taxon>Fungi</taxon>
        <taxon>Dikarya</taxon>
        <taxon>Basidiomycota</taxon>
        <taxon>Agaricomycotina</taxon>
        <taxon>Agaricomycetes</taxon>
        <taxon>Agaricomycetidae</taxon>
        <taxon>Agaricales</taxon>
        <taxon>Agaricineae</taxon>
        <taxon>Nidulariaceae</taxon>
        <taxon>Crucibulum</taxon>
    </lineage>
</organism>